<dbReference type="SUPFAM" id="SSF48371">
    <property type="entry name" value="ARM repeat"/>
    <property type="match status" value="1"/>
</dbReference>
<organism evidence="1 2">
    <name type="scientific">Vitrella brassicaformis (strain CCMP3155)</name>
    <dbReference type="NCBI Taxonomy" id="1169540"/>
    <lineage>
        <taxon>Eukaryota</taxon>
        <taxon>Sar</taxon>
        <taxon>Alveolata</taxon>
        <taxon>Colpodellida</taxon>
        <taxon>Vitrellaceae</taxon>
        <taxon>Vitrella</taxon>
    </lineage>
</organism>
<sequence>MDSPSRTVSMGQLERFMGEPDIHAAINELFQHTSLLELFQQLQQHHQRGEETDLLMRVIDQIFLLDDMKLQLLEEPFQPFLQMAASAEQTNLRRILVAKLGDLVSLATRPRPMAVDTDVDEPMGDDKATEDGADVDNIMERFVSLGLAKLLGVLVLDRDTGVAERALDAIVKMVGSAAGSDSFFEGGLLDWLLDKIKTARDETRLRILDLFVSLGSVSETTFDKCEERGLYELVLQEYFTDDLLIKLIAVELMDKLGSFPHGARYMARAQIPLKLARELRDPLADENAKMSLVRLLANIIVQAPDQAKSIFSEANSAMAEQIQEFLSVPTSRHNWTTQRLCGINAWGDICISASGREQISRAMPHTVDDLIHAVRHGVDSEICKAAMAAWTKVLEGDPLSDALMAKVSDDLLPKVLDAALVMPFADIRPHAYRLLAALSQFKFTARAVCSSEDARNLLVDWHSEQDKFGKYAKHEWVSSLVSHHEAWLPTLVDEGFLSVLETYAKSGPFYIPPGAAASVAEKAG</sequence>
<dbReference type="STRING" id="1169540.A0A0G4EQ85"/>
<dbReference type="InterPro" id="IPR011989">
    <property type="entry name" value="ARM-like"/>
</dbReference>
<dbReference type="PhylomeDB" id="A0A0G4EQ85"/>
<dbReference type="Pfam" id="PF10508">
    <property type="entry name" value="Proteasom_PSMB"/>
    <property type="match status" value="1"/>
</dbReference>
<dbReference type="GO" id="GO:0005829">
    <property type="term" value="C:cytosol"/>
    <property type="evidence" value="ECO:0007669"/>
    <property type="project" value="TreeGrafter"/>
</dbReference>
<gene>
    <name evidence="1" type="ORF">Vbra_12562</name>
</gene>
<protein>
    <recommendedName>
        <fullName evidence="3">26S proteasome non-ATPase regulatory subunit 5</fullName>
    </recommendedName>
</protein>
<proteinExistence type="predicted"/>
<dbReference type="InterPro" id="IPR019538">
    <property type="entry name" value="PSMD5"/>
</dbReference>
<dbReference type="InParanoid" id="A0A0G4EQ85"/>
<evidence type="ECO:0000313" key="2">
    <source>
        <dbReference type="Proteomes" id="UP000041254"/>
    </source>
</evidence>
<dbReference type="OrthoDB" id="444233at2759"/>
<dbReference type="InterPro" id="IPR016024">
    <property type="entry name" value="ARM-type_fold"/>
</dbReference>
<dbReference type="PANTHER" id="PTHR13554:SF10">
    <property type="entry name" value="26S PROTEASOME NON-ATPASE REGULATORY SUBUNIT 5"/>
    <property type="match status" value="1"/>
</dbReference>
<dbReference type="Gene3D" id="1.25.10.10">
    <property type="entry name" value="Leucine-rich Repeat Variant"/>
    <property type="match status" value="1"/>
</dbReference>
<name>A0A0G4EQ85_VITBC</name>
<keyword evidence="2" id="KW-1185">Reference proteome</keyword>
<dbReference type="EMBL" id="CDMY01000281">
    <property type="protein sequence ID" value="CEL99452.1"/>
    <property type="molecule type" value="Genomic_DNA"/>
</dbReference>
<dbReference type="VEuPathDB" id="CryptoDB:Vbra_12562"/>
<accession>A0A0G4EQ85</accession>
<dbReference type="OMA" id="CCAIAAW"/>
<dbReference type="AlphaFoldDB" id="A0A0G4EQ85"/>
<dbReference type="GO" id="GO:0043248">
    <property type="term" value="P:proteasome assembly"/>
    <property type="evidence" value="ECO:0007669"/>
    <property type="project" value="InterPro"/>
</dbReference>
<dbReference type="Proteomes" id="UP000041254">
    <property type="component" value="Unassembled WGS sequence"/>
</dbReference>
<evidence type="ECO:0000313" key="1">
    <source>
        <dbReference type="EMBL" id="CEL99452.1"/>
    </source>
</evidence>
<reference evidence="1 2" key="1">
    <citation type="submission" date="2014-11" db="EMBL/GenBank/DDBJ databases">
        <authorList>
            <person name="Zhu J."/>
            <person name="Qi W."/>
            <person name="Song R."/>
        </authorList>
    </citation>
    <scope>NUCLEOTIDE SEQUENCE [LARGE SCALE GENOMIC DNA]</scope>
</reference>
<evidence type="ECO:0008006" key="3">
    <source>
        <dbReference type="Google" id="ProtNLM"/>
    </source>
</evidence>
<dbReference type="PANTHER" id="PTHR13554">
    <property type="entry name" value="26S PROTEASOME NON-ATPASE REGULATORY SUBUNIT 5-RELATED"/>
    <property type="match status" value="1"/>
</dbReference>